<gene>
    <name evidence="1" type="ORF">EVAR_58264_1</name>
</gene>
<comment type="caution">
    <text evidence="1">The sequence shown here is derived from an EMBL/GenBank/DDBJ whole genome shotgun (WGS) entry which is preliminary data.</text>
</comment>
<evidence type="ECO:0000313" key="1">
    <source>
        <dbReference type="EMBL" id="GBP86317.1"/>
    </source>
</evidence>
<evidence type="ECO:0000313" key="2">
    <source>
        <dbReference type="Proteomes" id="UP000299102"/>
    </source>
</evidence>
<dbReference type="OrthoDB" id="7471305at2759"/>
<dbReference type="EMBL" id="BGZK01001786">
    <property type="protein sequence ID" value="GBP86317.1"/>
    <property type="molecule type" value="Genomic_DNA"/>
</dbReference>
<dbReference type="Proteomes" id="UP000299102">
    <property type="component" value="Unassembled WGS sequence"/>
</dbReference>
<protein>
    <submittedName>
        <fullName evidence="1">Uncharacterized protein</fullName>
    </submittedName>
</protein>
<proteinExistence type="predicted"/>
<reference evidence="1 2" key="1">
    <citation type="journal article" date="2019" name="Commun. Biol.">
        <title>The bagworm genome reveals a unique fibroin gene that provides high tensile strength.</title>
        <authorList>
            <person name="Kono N."/>
            <person name="Nakamura H."/>
            <person name="Ohtoshi R."/>
            <person name="Tomita M."/>
            <person name="Numata K."/>
            <person name="Arakawa K."/>
        </authorList>
    </citation>
    <scope>NUCLEOTIDE SEQUENCE [LARGE SCALE GENOMIC DNA]</scope>
</reference>
<dbReference type="AlphaFoldDB" id="A0A4C1ZI69"/>
<sequence length="88" mass="9707">MQLKDGWGGGPRLGTEVQKTMASKGVVHEFPVQKEYLKNPDINPEDVKKLREWLDDQPHLPGKYITGHVATAAIAVVTASTRTVLTLK</sequence>
<keyword evidence="2" id="KW-1185">Reference proteome</keyword>
<organism evidence="1 2">
    <name type="scientific">Eumeta variegata</name>
    <name type="common">Bagworm moth</name>
    <name type="synonym">Eumeta japonica</name>
    <dbReference type="NCBI Taxonomy" id="151549"/>
    <lineage>
        <taxon>Eukaryota</taxon>
        <taxon>Metazoa</taxon>
        <taxon>Ecdysozoa</taxon>
        <taxon>Arthropoda</taxon>
        <taxon>Hexapoda</taxon>
        <taxon>Insecta</taxon>
        <taxon>Pterygota</taxon>
        <taxon>Neoptera</taxon>
        <taxon>Endopterygota</taxon>
        <taxon>Lepidoptera</taxon>
        <taxon>Glossata</taxon>
        <taxon>Ditrysia</taxon>
        <taxon>Tineoidea</taxon>
        <taxon>Psychidae</taxon>
        <taxon>Oiketicinae</taxon>
        <taxon>Eumeta</taxon>
    </lineage>
</organism>
<accession>A0A4C1ZI69</accession>
<name>A0A4C1ZI69_EUMVA</name>